<dbReference type="RefSeq" id="XP_066703064.1">
    <property type="nucleotide sequence ID" value="XM_066840437.1"/>
</dbReference>
<dbReference type="InterPro" id="IPR053007">
    <property type="entry name" value="CYP450_monoxygenase_sec-met"/>
</dbReference>
<accession>A0ABR1QLZ5</accession>
<gene>
    <name evidence="1" type="ORF">PG986_004215</name>
</gene>
<comment type="caution">
    <text evidence="1">The sequence shown here is derived from an EMBL/GenBank/DDBJ whole genome shotgun (WGS) entry which is preliminary data.</text>
</comment>
<dbReference type="InterPro" id="IPR001128">
    <property type="entry name" value="Cyt_P450"/>
</dbReference>
<dbReference type="Gene3D" id="1.10.630.10">
    <property type="entry name" value="Cytochrome P450"/>
    <property type="match status" value="2"/>
</dbReference>
<keyword evidence="2" id="KW-1185">Reference proteome</keyword>
<protein>
    <submittedName>
        <fullName evidence="1">Cytochrome P450</fullName>
    </submittedName>
</protein>
<evidence type="ECO:0000313" key="2">
    <source>
        <dbReference type="Proteomes" id="UP001391051"/>
    </source>
</evidence>
<dbReference type="EMBL" id="JAQQWE010000003">
    <property type="protein sequence ID" value="KAK7959361.1"/>
    <property type="molecule type" value="Genomic_DNA"/>
</dbReference>
<evidence type="ECO:0000313" key="1">
    <source>
        <dbReference type="EMBL" id="KAK7959361.1"/>
    </source>
</evidence>
<dbReference type="GeneID" id="92073499"/>
<dbReference type="CDD" id="cd11040">
    <property type="entry name" value="CYP7_CYP8-like"/>
    <property type="match status" value="1"/>
</dbReference>
<dbReference type="Pfam" id="PF00067">
    <property type="entry name" value="p450"/>
    <property type="match status" value="1"/>
</dbReference>
<dbReference type="PANTHER" id="PTHR47582:SF1">
    <property type="entry name" value="P450, PUTATIVE (EUROFUNG)-RELATED"/>
    <property type="match status" value="1"/>
</dbReference>
<sequence>MMHIDLAVIAVGLAAAYTLLRALLHFTQDTREPLSVENWIPFLSPMIAMGSKGSKFHKHMRDKYRLPIYTLRLPGSRLYVVNDTSLIPVLQRQVRTLSISPIIVRIFSHFMGVSRSALDTMDRDPVEDHGFVHQITLETTKGLAPGPNLDDLNSKAIMMATTTGVYGPQNPFKNPAVRAAYYKLEGGFLTLVTGFLPSLLAKEALKARRVITEAFLKYYAENGLADGASVYARTRHHYPISKHDALDILDIISYFSDPVVLKDCREEVKKAIREREGGTYLDLTTIKSSCPLLVSTMKEAFRFHSIGMSARTVVEDHLLDGKYLLKKGSTVLIPSTVQHNSPAAWSQDVDEFRHDRFIRPTNKAKNNPVAFRAFGGGGNSVSWSAFCFYGDPRICKHHSLTVRYQTRDGFMEHGAV</sequence>
<dbReference type="Proteomes" id="UP001391051">
    <property type="component" value="Unassembled WGS sequence"/>
</dbReference>
<dbReference type="SUPFAM" id="SSF48264">
    <property type="entry name" value="Cytochrome P450"/>
    <property type="match status" value="1"/>
</dbReference>
<dbReference type="PANTHER" id="PTHR47582">
    <property type="entry name" value="P450, PUTATIVE (EUROFUNG)-RELATED"/>
    <property type="match status" value="1"/>
</dbReference>
<proteinExistence type="predicted"/>
<name>A0ABR1QLZ5_9PEZI</name>
<dbReference type="InterPro" id="IPR036396">
    <property type="entry name" value="Cyt_P450_sf"/>
</dbReference>
<reference evidence="1 2" key="1">
    <citation type="submission" date="2023-01" db="EMBL/GenBank/DDBJ databases">
        <title>Analysis of 21 Apiospora genomes using comparative genomics revels a genus with tremendous synthesis potential of carbohydrate active enzymes and secondary metabolites.</title>
        <authorList>
            <person name="Sorensen T."/>
        </authorList>
    </citation>
    <scope>NUCLEOTIDE SEQUENCE [LARGE SCALE GENOMIC DNA]</scope>
    <source>
        <strain evidence="1 2">CBS 24483</strain>
    </source>
</reference>
<organism evidence="1 2">
    <name type="scientific">Apiospora aurea</name>
    <dbReference type="NCBI Taxonomy" id="335848"/>
    <lineage>
        <taxon>Eukaryota</taxon>
        <taxon>Fungi</taxon>
        <taxon>Dikarya</taxon>
        <taxon>Ascomycota</taxon>
        <taxon>Pezizomycotina</taxon>
        <taxon>Sordariomycetes</taxon>
        <taxon>Xylariomycetidae</taxon>
        <taxon>Amphisphaeriales</taxon>
        <taxon>Apiosporaceae</taxon>
        <taxon>Apiospora</taxon>
    </lineage>
</organism>